<dbReference type="CDD" id="cd07302">
    <property type="entry name" value="CHD"/>
    <property type="match status" value="1"/>
</dbReference>
<name>A0ABT2WLH7_9RHOB</name>
<comment type="caution">
    <text evidence="2">The sequence shown here is derived from an EMBL/GenBank/DDBJ whole genome shotgun (WGS) entry which is preliminary data.</text>
</comment>
<dbReference type="Gene3D" id="3.40.50.1820">
    <property type="entry name" value="alpha/beta hydrolase"/>
    <property type="match status" value="1"/>
</dbReference>
<gene>
    <name evidence="2" type="ORF">OEZ49_03160</name>
</gene>
<dbReference type="Proteomes" id="UP001321014">
    <property type="component" value="Unassembled WGS sequence"/>
</dbReference>
<dbReference type="Pfam" id="PF00561">
    <property type="entry name" value="Abhydrolase_1"/>
    <property type="match status" value="1"/>
</dbReference>
<dbReference type="InterPro" id="IPR029058">
    <property type="entry name" value="AB_hydrolase_fold"/>
</dbReference>
<protein>
    <submittedName>
        <fullName evidence="2">Adenylate/guanylate cyclase domain-containing protein</fullName>
    </submittedName>
</protein>
<reference evidence="2 3" key="1">
    <citation type="submission" date="2022-10" db="EMBL/GenBank/DDBJ databases">
        <title>Ruegeria sp. nov., isolated from ocean surface water.</title>
        <authorList>
            <person name="He W."/>
            <person name="Wang L."/>
            <person name="Zhang D.-F."/>
        </authorList>
    </citation>
    <scope>NUCLEOTIDE SEQUENCE [LARGE SCALE GENOMIC DNA]</scope>
    <source>
        <strain evidence="2 3">WL0004</strain>
    </source>
</reference>
<dbReference type="InterPro" id="IPR029787">
    <property type="entry name" value="Nucleotide_cyclase"/>
</dbReference>
<dbReference type="PANTHER" id="PTHR43433:SF8">
    <property type="entry name" value="BIFUNCTIONAL LIPASE_ADENYLATE CYCLASE LIPJ"/>
    <property type="match status" value="1"/>
</dbReference>
<dbReference type="InterPro" id="IPR050471">
    <property type="entry name" value="AB_hydrolase"/>
</dbReference>
<evidence type="ECO:0000313" key="2">
    <source>
        <dbReference type="EMBL" id="MCU9836759.1"/>
    </source>
</evidence>
<keyword evidence="3" id="KW-1185">Reference proteome</keyword>
<dbReference type="InterPro" id="IPR001054">
    <property type="entry name" value="A/G_cyclase"/>
</dbReference>
<dbReference type="SUPFAM" id="SSF55073">
    <property type="entry name" value="Nucleotide cyclase"/>
    <property type="match status" value="1"/>
</dbReference>
<sequence length="451" mass="49169">MQRPKTRYTKAGDVWLAYQVVGEGPVDLVYASGWLHNIDIIWEHPAYRRLLETLASFSRLILFDKRGTGLSDRETGAPTLEERAEDIRAVMDAAGSQRATILGHSEGGHVTAMFAACYPERVRSIILLDCRPCNAWKPDWPTGMRRAEFEAFATHLVENWGKPDHLGEQAPSLAGIPEEEEWYARMLIHAASPSSAAAYARIWYELDVRAVLPSIACPALIFRRPGDRTTPAEQTRYLAEHIPDSRLIEIGGADHAIWAGDQDECLGWIRDFIDDERTGGEDRVLLSVLMSDIVGSTEIAARLGDAAWRDKLAAHDAAAARAVRHHAGHLVKSTGDGFMATFAGPSRAIACARDMHAEAARLGLTLRAGAHTGECLRHGQADVTGLGVVIAARIMEAAGAGETLISSTMCDLMAGSRLAFDDIGIRDLKGVPGQWRLARLGDPDRAATDPE</sequence>
<dbReference type="EMBL" id="JAOVQN010000002">
    <property type="protein sequence ID" value="MCU9836759.1"/>
    <property type="molecule type" value="Genomic_DNA"/>
</dbReference>
<dbReference type="RefSeq" id="WP_263386960.1">
    <property type="nucleotide sequence ID" value="NZ_JAOVQN010000002.1"/>
</dbReference>
<proteinExistence type="predicted"/>
<dbReference type="SUPFAM" id="SSF53474">
    <property type="entry name" value="alpha/beta-Hydrolases"/>
    <property type="match status" value="1"/>
</dbReference>
<evidence type="ECO:0000259" key="1">
    <source>
        <dbReference type="PROSITE" id="PS50125"/>
    </source>
</evidence>
<organism evidence="2 3">
    <name type="scientific">Ruegeria marisflavi</name>
    <dbReference type="NCBI Taxonomy" id="2984152"/>
    <lineage>
        <taxon>Bacteria</taxon>
        <taxon>Pseudomonadati</taxon>
        <taxon>Pseudomonadota</taxon>
        <taxon>Alphaproteobacteria</taxon>
        <taxon>Rhodobacterales</taxon>
        <taxon>Roseobacteraceae</taxon>
        <taxon>Ruegeria</taxon>
    </lineage>
</organism>
<dbReference type="Gene3D" id="3.30.70.1230">
    <property type="entry name" value="Nucleotide cyclase"/>
    <property type="match status" value="1"/>
</dbReference>
<dbReference type="PRINTS" id="PR00111">
    <property type="entry name" value="ABHYDROLASE"/>
</dbReference>
<accession>A0ABT2WLH7</accession>
<feature type="domain" description="Guanylate cyclase" evidence="1">
    <location>
        <begin position="287"/>
        <end position="395"/>
    </location>
</feature>
<dbReference type="InterPro" id="IPR000073">
    <property type="entry name" value="AB_hydrolase_1"/>
</dbReference>
<dbReference type="PANTHER" id="PTHR43433">
    <property type="entry name" value="HYDROLASE, ALPHA/BETA FOLD FAMILY PROTEIN"/>
    <property type="match status" value="1"/>
</dbReference>
<dbReference type="SMART" id="SM00044">
    <property type="entry name" value="CYCc"/>
    <property type="match status" value="1"/>
</dbReference>
<evidence type="ECO:0000313" key="3">
    <source>
        <dbReference type="Proteomes" id="UP001321014"/>
    </source>
</evidence>
<dbReference type="PROSITE" id="PS50125">
    <property type="entry name" value="GUANYLATE_CYCLASE_2"/>
    <property type="match status" value="1"/>
</dbReference>